<feature type="transmembrane region" description="Helical" evidence="1">
    <location>
        <begin position="38"/>
        <end position="59"/>
    </location>
</feature>
<dbReference type="InterPro" id="IPR025918">
    <property type="entry name" value="YIEGIA"/>
</dbReference>
<protein>
    <submittedName>
        <fullName evidence="2">YIEGIA family protein</fullName>
    </submittedName>
</protein>
<evidence type="ECO:0000256" key="1">
    <source>
        <dbReference type="SAM" id="Phobius"/>
    </source>
</evidence>
<keyword evidence="1" id="KW-1133">Transmembrane helix</keyword>
<feature type="transmembrane region" description="Helical" evidence="1">
    <location>
        <begin position="6"/>
        <end position="26"/>
    </location>
</feature>
<keyword evidence="3" id="KW-1185">Reference proteome</keyword>
<sequence length="292" mass="32530">MNSYLLPVVLGIIFGFIARTILLRTDFRQYPTYPTGRVIHLSLGFIAAFIGAVFTPAFLESDWTAVTFLGLAATQFREVRKMERDSLDKIDTNELVKRGAPFIEGMAQAFESRNYLVMFTALITTLCAVYSFWFGIVGGLIMLIIVKFKMSGKLLHAIADVTEAEIRFEGATLFVGDILIKNVGLEDTRKIITEKAVGAIVIPKNENSIITLSYLGQRQAMLHHVATVLGSYLDSGEPALLPLSKRDMEDGRIALFLLPREKDFHQVKTVLENVPVLDSAIRMPKEADKGKK</sequence>
<keyword evidence="1" id="KW-0812">Transmembrane</keyword>
<feature type="transmembrane region" description="Helical" evidence="1">
    <location>
        <begin position="115"/>
        <end position="146"/>
    </location>
</feature>
<comment type="caution">
    <text evidence="2">The sequence shown here is derived from an EMBL/GenBank/DDBJ whole genome shotgun (WGS) entry which is preliminary data.</text>
</comment>
<reference evidence="3" key="1">
    <citation type="journal article" date="2019" name="Int. J. Syst. Evol. Microbiol.">
        <title>The Global Catalogue of Microorganisms (GCM) 10K type strain sequencing project: providing services to taxonomists for standard genome sequencing and annotation.</title>
        <authorList>
            <consortium name="The Broad Institute Genomics Platform"/>
            <consortium name="The Broad Institute Genome Sequencing Center for Infectious Disease"/>
            <person name="Wu L."/>
            <person name="Ma J."/>
        </authorList>
    </citation>
    <scope>NUCLEOTIDE SEQUENCE [LARGE SCALE GENOMIC DNA]</scope>
    <source>
        <strain evidence="3">CGMCC 4.1434</strain>
    </source>
</reference>
<proteinExistence type="predicted"/>
<gene>
    <name evidence="2" type="ORF">ACFPRA_01020</name>
</gene>
<organism evidence="2 3">
    <name type="scientific">Sporosarcina soli</name>
    <dbReference type="NCBI Taxonomy" id="334736"/>
    <lineage>
        <taxon>Bacteria</taxon>
        <taxon>Bacillati</taxon>
        <taxon>Bacillota</taxon>
        <taxon>Bacilli</taxon>
        <taxon>Bacillales</taxon>
        <taxon>Caryophanaceae</taxon>
        <taxon>Sporosarcina</taxon>
    </lineage>
</organism>
<accession>A0ABW0TG36</accession>
<dbReference type="Proteomes" id="UP001596109">
    <property type="component" value="Unassembled WGS sequence"/>
</dbReference>
<dbReference type="EMBL" id="JBHSNO010000001">
    <property type="protein sequence ID" value="MFC5587489.1"/>
    <property type="molecule type" value="Genomic_DNA"/>
</dbReference>
<evidence type="ECO:0000313" key="3">
    <source>
        <dbReference type="Proteomes" id="UP001596109"/>
    </source>
</evidence>
<dbReference type="Pfam" id="PF14045">
    <property type="entry name" value="YIEGIA"/>
    <property type="match status" value="1"/>
</dbReference>
<evidence type="ECO:0000313" key="2">
    <source>
        <dbReference type="EMBL" id="MFC5587489.1"/>
    </source>
</evidence>
<name>A0ABW0TG36_9BACL</name>
<dbReference type="RefSeq" id="WP_381429544.1">
    <property type="nucleotide sequence ID" value="NZ_JBHSNO010000001.1"/>
</dbReference>
<keyword evidence="1" id="KW-0472">Membrane</keyword>